<dbReference type="EMBL" id="VSSQ01115189">
    <property type="protein sequence ID" value="MPN50740.1"/>
    <property type="molecule type" value="Genomic_DNA"/>
</dbReference>
<accession>A0A645IHZ4</accession>
<proteinExistence type="predicted"/>
<evidence type="ECO:0000313" key="1">
    <source>
        <dbReference type="EMBL" id="MPN50740.1"/>
    </source>
</evidence>
<protein>
    <submittedName>
        <fullName evidence="1">Uncharacterized protein</fullName>
    </submittedName>
</protein>
<reference evidence="1" key="1">
    <citation type="submission" date="2019-08" db="EMBL/GenBank/DDBJ databases">
        <authorList>
            <person name="Kucharzyk K."/>
            <person name="Murdoch R.W."/>
            <person name="Higgins S."/>
            <person name="Loffler F."/>
        </authorList>
    </citation>
    <scope>NUCLEOTIDE SEQUENCE</scope>
</reference>
<name>A0A645IHZ4_9ZZZZ</name>
<gene>
    <name evidence="1" type="ORF">SDC9_198373</name>
</gene>
<comment type="caution">
    <text evidence="1">The sequence shown here is derived from an EMBL/GenBank/DDBJ whole genome shotgun (WGS) entry which is preliminary data.</text>
</comment>
<sequence>MRRIKVESIIMRLPRPFRRVRGILHYGVGVVYIKIAGFSNGKQTAPDSGFIAMLMHVIGEFLNTTREISVGFKPLSGQIVFVIAQIHLHIFKTETRKFPVDDFSDTATLCFGNCQTITIPRKPADRWSFMTQGNFPLFHTQIGIIFQKLVRIAGFHVKHIFGINTFAG</sequence>
<dbReference type="AlphaFoldDB" id="A0A645IHZ4"/>
<organism evidence="1">
    <name type="scientific">bioreactor metagenome</name>
    <dbReference type="NCBI Taxonomy" id="1076179"/>
    <lineage>
        <taxon>unclassified sequences</taxon>
        <taxon>metagenomes</taxon>
        <taxon>ecological metagenomes</taxon>
    </lineage>
</organism>